<proteinExistence type="predicted"/>
<dbReference type="Gramene" id="CDF40159">
    <property type="protein sequence ID" value="CDF40159"/>
    <property type="gene ID" value="CHC_T00007022001"/>
</dbReference>
<feature type="region of interest" description="Disordered" evidence="1">
    <location>
        <begin position="71"/>
        <end position="106"/>
    </location>
</feature>
<evidence type="ECO:0000313" key="3">
    <source>
        <dbReference type="Proteomes" id="UP000012073"/>
    </source>
</evidence>
<accession>R7QPW6</accession>
<keyword evidence="3" id="KW-1185">Reference proteome</keyword>
<dbReference type="GeneID" id="17318163"/>
<protein>
    <submittedName>
        <fullName evidence="2">Uncharacterized protein</fullName>
    </submittedName>
</protein>
<sequence length="106" mass="12008">MVLLHGPSAVARQRVHAAARALPLCSCARAEQARGVLWRRQHLRRGANPVFIASFLFALCYDKTTCTKRLPPPRPLAFPQHNNKKKKKPRCPTPFSSVEREARLLQ</sequence>
<dbReference type="KEGG" id="ccp:CHC_T00007022001"/>
<dbReference type="AlphaFoldDB" id="R7QPW6"/>
<organism evidence="2 3">
    <name type="scientific">Chondrus crispus</name>
    <name type="common">Carrageen Irish moss</name>
    <name type="synonym">Polymorpha crispa</name>
    <dbReference type="NCBI Taxonomy" id="2769"/>
    <lineage>
        <taxon>Eukaryota</taxon>
        <taxon>Rhodophyta</taxon>
        <taxon>Florideophyceae</taxon>
        <taxon>Rhodymeniophycidae</taxon>
        <taxon>Gigartinales</taxon>
        <taxon>Gigartinaceae</taxon>
        <taxon>Chondrus</taxon>
    </lineage>
</organism>
<dbReference type="RefSeq" id="XP_005710453.1">
    <property type="nucleotide sequence ID" value="XM_005710396.1"/>
</dbReference>
<reference evidence="3" key="1">
    <citation type="journal article" date="2013" name="Proc. Natl. Acad. Sci. U.S.A.">
        <title>Genome structure and metabolic features in the red seaweed Chondrus crispus shed light on evolution of the Archaeplastida.</title>
        <authorList>
            <person name="Collen J."/>
            <person name="Porcel B."/>
            <person name="Carre W."/>
            <person name="Ball S.G."/>
            <person name="Chaparro C."/>
            <person name="Tonon T."/>
            <person name="Barbeyron T."/>
            <person name="Michel G."/>
            <person name="Noel B."/>
            <person name="Valentin K."/>
            <person name="Elias M."/>
            <person name="Artiguenave F."/>
            <person name="Arun A."/>
            <person name="Aury J.M."/>
            <person name="Barbosa-Neto J.F."/>
            <person name="Bothwell J.H."/>
            <person name="Bouget F.Y."/>
            <person name="Brillet L."/>
            <person name="Cabello-Hurtado F."/>
            <person name="Capella-Gutierrez S."/>
            <person name="Charrier B."/>
            <person name="Cladiere L."/>
            <person name="Cock J.M."/>
            <person name="Coelho S.M."/>
            <person name="Colleoni C."/>
            <person name="Czjzek M."/>
            <person name="Da Silva C."/>
            <person name="Delage L."/>
            <person name="Denoeud F."/>
            <person name="Deschamps P."/>
            <person name="Dittami S.M."/>
            <person name="Gabaldon T."/>
            <person name="Gachon C.M."/>
            <person name="Groisillier A."/>
            <person name="Herve C."/>
            <person name="Jabbari K."/>
            <person name="Katinka M."/>
            <person name="Kloareg B."/>
            <person name="Kowalczyk N."/>
            <person name="Labadie K."/>
            <person name="Leblanc C."/>
            <person name="Lopez P.J."/>
            <person name="McLachlan D.H."/>
            <person name="Meslet-Cladiere L."/>
            <person name="Moustafa A."/>
            <person name="Nehr Z."/>
            <person name="Nyvall Collen P."/>
            <person name="Panaud O."/>
            <person name="Partensky F."/>
            <person name="Poulain J."/>
            <person name="Rensing S.A."/>
            <person name="Rousvoal S."/>
            <person name="Samson G."/>
            <person name="Symeonidi A."/>
            <person name="Weissenbach J."/>
            <person name="Zambounis A."/>
            <person name="Wincker P."/>
            <person name="Boyen C."/>
        </authorList>
    </citation>
    <scope>NUCLEOTIDE SEQUENCE [LARGE SCALE GENOMIC DNA]</scope>
    <source>
        <strain evidence="3">cv. Stackhouse</strain>
    </source>
</reference>
<gene>
    <name evidence="2" type="ORF">CHC_T00007022001</name>
</gene>
<evidence type="ECO:0000313" key="2">
    <source>
        <dbReference type="EMBL" id="CDF40159.1"/>
    </source>
</evidence>
<evidence type="ECO:0000256" key="1">
    <source>
        <dbReference type="SAM" id="MobiDB-lite"/>
    </source>
</evidence>
<name>R7QPW6_CHOCR</name>
<dbReference type="Proteomes" id="UP000012073">
    <property type="component" value="Unassembled WGS sequence"/>
</dbReference>
<dbReference type="EMBL" id="HG002134">
    <property type="protein sequence ID" value="CDF40159.1"/>
    <property type="molecule type" value="Genomic_DNA"/>
</dbReference>